<keyword evidence="3" id="KW-0732">Signal</keyword>
<dbReference type="FunFam" id="3.80.10.10:FF:000383">
    <property type="entry name" value="Leucine-rich repeat receptor protein kinase EMS1"/>
    <property type="match status" value="1"/>
</dbReference>
<dbReference type="Gene3D" id="3.80.10.10">
    <property type="entry name" value="Ribonuclease Inhibitor"/>
    <property type="match status" value="1"/>
</dbReference>
<dbReference type="PANTHER" id="PTHR48053">
    <property type="entry name" value="LEUCINE RICH REPEAT FAMILY PROTEIN, EXPRESSED"/>
    <property type="match status" value="1"/>
</dbReference>
<dbReference type="SUPFAM" id="SSF52058">
    <property type="entry name" value="L domain-like"/>
    <property type="match status" value="1"/>
</dbReference>
<dbReference type="InterPro" id="IPR032675">
    <property type="entry name" value="LRR_dom_sf"/>
</dbReference>
<dbReference type="GO" id="GO:0016020">
    <property type="term" value="C:membrane"/>
    <property type="evidence" value="ECO:0007669"/>
    <property type="project" value="UniProtKB-SubCell"/>
</dbReference>
<accession>A0A9Q1KQH8</accession>
<keyword evidence="5" id="KW-0675">Receptor</keyword>
<evidence type="ECO:0000256" key="5">
    <source>
        <dbReference type="ARBA" id="ARBA00023170"/>
    </source>
</evidence>
<dbReference type="PROSITE" id="PS51450">
    <property type="entry name" value="LRR"/>
    <property type="match status" value="1"/>
</dbReference>
<dbReference type="Proteomes" id="UP001153076">
    <property type="component" value="Unassembled WGS sequence"/>
</dbReference>
<reference evidence="7" key="1">
    <citation type="submission" date="2022-04" db="EMBL/GenBank/DDBJ databases">
        <title>Carnegiea gigantea Genome sequencing and assembly v2.</title>
        <authorList>
            <person name="Copetti D."/>
            <person name="Sanderson M.J."/>
            <person name="Burquez A."/>
            <person name="Wojciechowski M.F."/>
        </authorList>
    </citation>
    <scope>NUCLEOTIDE SEQUENCE</scope>
    <source>
        <strain evidence="7">SGP5-SGP5p</strain>
        <tissue evidence="7">Aerial part</tissue>
    </source>
</reference>
<feature type="domain" description="F-box" evidence="6">
    <location>
        <begin position="127"/>
        <end position="174"/>
    </location>
</feature>
<name>A0A9Q1KQH8_9CARY</name>
<keyword evidence="2" id="KW-0433">Leucine-rich repeat</keyword>
<dbReference type="Pfam" id="PF00560">
    <property type="entry name" value="LRR_1"/>
    <property type="match status" value="2"/>
</dbReference>
<dbReference type="InterPro" id="IPR001810">
    <property type="entry name" value="F-box_dom"/>
</dbReference>
<keyword evidence="8" id="KW-1185">Reference proteome</keyword>
<organism evidence="7 8">
    <name type="scientific">Carnegiea gigantea</name>
    <dbReference type="NCBI Taxonomy" id="171969"/>
    <lineage>
        <taxon>Eukaryota</taxon>
        <taxon>Viridiplantae</taxon>
        <taxon>Streptophyta</taxon>
        <taxon>Embryophyta</taxon>
        <taxon>Tracheophyta</taxon>
        <taxon>Spermatophyta</taxon>
        <taxon>Magnoliopsida</taxon>
        <taxon>eudicotyledons</taxon>
        <taxon>Gunneridae</taxon>
        <taxon>Pentapetalae</taxon>
        <taxon>Caryophyllales</taxon>
        <taxon>Cactineae</taxon>
        <taxon>Cactaceae</taxon>
        <taxon>Cactoideae</taxon>
        <taxon>Echinocereeae</taxon>
        <taxon>Carnegiea</taxon>
    </lineage>
</organism>
<comment type="subcellular location">
    <subcellularLocation>
        <location evidence="1">Membrane</location>
        <topology evidence="1">Single-pass type I membrane protein</topology>
    </subcellularLocation>
</comment>
<dbReference type="AlphaFoldDB" id="A0A9Q1KQH8"/>
<proteinExistence type="predicted"/>
<dbReference type="InterPro" id="IPR051716">
    <property type="entry name" value="Plant_RL_S/T_kinase"/>
</dbReference>
<evidence type="ECO:0000313" key="8">
    <source>
        <dbReference type="Proteomes" id="UP001153076"/>
    </source>
</evidence>
<dbReference type="SUPFAM" id="SSF81383">
    <property type="entry name" value="F-box domain"/>
    <property type="match status" value="1"/>
</dbReference>
<dbReference type="PANTHER" id="PTHR48053:SF71">
    <property type="entry name" value="LEUCINE RICH REPEAT FAMILY PROTEIN, EXPRESSED"/>
    <property type="match status" value="1"/>
</dbReference>
<dbReference type="InterPro" id="IPR036047">
    <property type="entry name" value="F-box-like_dom_sf"/>
</dbReference>
<dbReference type="OrthoDB" id="1939111at2759"/>
<evidence type="ECO:0000256" key="2">
    <source>
        <dbReference type="ARBA" id="ARBA00022614"/>
    </source>
</evidence>
<sequence>MLSGSIPKGLRGLPKLEWIDLSNNHLSGGFPETRDSVALNPVWIDLSNNELSGTLPSTIGNFSSLVRLNLQGNRFSGSIHPQIGNWQHLLHIDLSSNNFSGKIPDQISLCPNLASLNLSRNQLSGDIPEFPGSPHQALSLVLAYLPLYELLSMNQACKPFRDAITNDVLIWLDIIVERRLSLCLNDEISVMQQNVN</sequence>
<dbReference type="PROSITE" id="PS50181">
    <property type="entry name" value="FBOX"/>
    <property type="match status" value="1"/>
</dbReference>
<dbReference type="Pfam" id="PF13855">
    <property type="entry name" value="LRR_8"/>
    <property type="match status" value="1"/>
</dbReference>
<protein>
    <recommendedName>
        <fullName evidence="6">F-box domain-containing protein</fullName>
    </recommendedName>
</protein>
<dbReference type="InterPro" id="IPR001611">
    <property type="entry name" value="Leu-rich_rpt"/>
</dbReference>
<gene>
    <name evidence="7" type="ORF">Cgig2_031752</name>
</gene>
<evidence type="ECO:0000256" key="4">
    <source>
        <dbReference type="ARBA" id="ARBA00022737"/>
    </source>
</evidence>
<evidence type="ECO:0000256" key="3">
    <source>
        <dbReference type="ARBA" id="ARBA00022729"/>
    </source>
</evidence>
<evidence type="ECO:0000313" key="7">
    <source>
        <dbReference type="EMBL" id="KAJ8447698.1"/>
    </source>
</evidence>
<keyword evidence="4" id="KW-0677">Repeat</keyword>
<comment type="caution">
    <text evidence="7">The sequence shown here is derived from an EMBL/GenBank/DDBJ whole genome shotgun (WGS) entry which is preliminary data.</text>
</comment>
<dbReference type="EMBL" id="JAKOGI010000036">
    <property type="protein sequence ID" value="KAJ8447698.1"/>
    <property type="molecule type" value="Genomic_DNA"/>
</dbReference>
<evidence type="ECO:0000256" key="1">
    <source>
        <dbReference type="ARBA" id="ARBA00004479"/>
    </source>
</evidence>
<evidence type="ECO:0000259" key="6">
    <source>
        <dbReference type="PROSITE" id="PS50181"/>
    </source>
</evidence>